<organism evidence="1 2">
    <name type="scientific">Fictibacillus iocasae</name>
    <dbReference type="NCBI Taxonomy" id="2715437"/>
    <lineage>
        <taxon>Bacteria</taxon>
        <taxon>Bacillati</taxon>
        <taxon>Bacillota</taxon>
        <taxon>Bacilli</taxon>
        <taxon>Bacillales</taxon>
        <taxon>Fictibacillaceae</taxon>
        <taxon>Fictibacillus</taxon>
    </lineage>
</organism>
<proteinExistence type="predicted"/>
<evidence type="ECO:0000313" key="2">
    <source>
        <dbReference type="Proteomes" id="UP001596549"/>
    </source>
</evidence>
<dbReference type="Proteomes" id="UP001596549">
    <property type="component" value="Unassembled WGS sequence"/>
</dbReference>
<accession>A0ABW2NM84</accession>
<reference evidence="2" key="1">
    <citation type="journal article" date="2019" name="Int. J. Syst. Evol. Microbiol.">
        <title>The Global Catalogue of Microorganisms (GCM) 10K type strain sequencing project: providing services to taxonomists for standard genome sequencing and annotation.</title>
        <authorList>
            <consortium name="The Broad Institute Genomics Platform"/>
            <consortium name="The Broad Institute Genome Sequencing Center for Infectious Disease"/>
            <person name="Wu L."/>
            <person name="Ma J."/>
        </authorList>
    </citation>
    <scope>NUCLEOTIDE SEQUENCE [LARGE SCALE GENOMIC DNA]</scope>
    <source>
        <strain evidence="2">NBRC 106396</strain>
    </source>
</reference>
<dbReference type="Pfam" id="PF10830">
    <property type="entry name" value="DUF2553"/>
    <property type="match status" value="1"/>
</dbReference>
<dbReference type="InterPro" id="IPR020140">
    <property type="entry name" value="Uncharacterised_YusG"/>
</dbReference>
<comment type="caution">
    <text evidence="1">The sequence shown here is derived from an EMBL/GenBank/DDBJ whole genome shotgun (WGS) entry which is preliminary data.</text>
</comment>
<gene>
    <name evidence="1" type="ORF">ACFQPF_04450</name>
</gene>
<dbReference type="RefSeq" id="WP_379746977.1">
    <property type="nucleotide sequence ID" value="NZ_JBHTCP010000009.1"/>
</dbReference>
<protein>
    <submittedName>
        <fullName evidence="1">YusG family protein</fullName>
    </submittedName>
</protein>
<evidence type="ECO:0000313" key="1">
    <source>
        <dbReference type="EMBL" id="MFC7370917.1"/>
    </source>
</evidence>
<keyword evidence="2" id="KW-1185">Reference proteome</keyword>
<sequence length="82" mass="9562">MQQNHPDRADVTSRVYGKLDGGYMSLFMDKESIGRIKFTNQGNHYEMAEGFEFENEKFYKKVPKSDQKVTDHFVDGCDKGWC</sequence>
<name>A0ABW2NM84_9BACL</name>
<dbReference type="EMBL" id="JBHTCP010000009">
    <property type="protein sequence ID" value="MFC7370917.1"/>
    <property type="molecule type" value="Genomic_DNA"/>
</dbReference>